<protein>
    <submittedName>
        <fullName evidence="6">Tyrosine-protein kinase BTK</fullName>
    </submittedName>
</protein>
<dbReference type="PROSITE" id="PS50011">
    <property type="entry name" value="PROTEIN_KINASE_DOM"/>
    <property type="match status" value="1"/>
</dbReference>
<keyword evidence="2" id="KW-0067">ATP-binding</keyword>
<dbReference type="EMBL" id="JAIZAY010000005">
    <property type="protein sequence ID" value="KAJ8042529.1"/>
    <property type="molecule type" value="Genomic_DNA"/>
</dbReference>
<feature type="domain" description="Protein kinase" evidence="5">
    <location>
        <begin position="160"/>
        <end position="449"/>
    </location>
</feature>
<evidence type="ECO:0000259" key="5">
    <source>
        <dbReference type="PROSITE" id="PS50011"/>
    </source>
</evidence>
<dbReference type="InterPro" id="IPR050198">
    <property type="entry name" value="Non-receptor_tyrosine_kinases"/>
</dbReference>
<keyword evidence="4" id="KW-0472">Membrane</keyword>
<evidence type="ECO:0000313" key="7">
    <source>
        <dbReference type="Proteomes" id="UP001152320"/>
    </source>
</evidence>
<accession>A0A9Q1CDH7</accession>
<name>A0A9Q1CDH7_HOLLE</name>
<keyword evidence="1" id="KW-0547">Nucleotide-binding</keyword>
<feature type="region of interest" description="Disordered" evidence="3">
    <location>
        <begin position="112"/>
        <end position="146"/>
    </location>
</feature>
<dbReference type="GO" id="GO:0005524">
    <property type="term" value="F:ATP binding"/>
    <property type="evidence" value="ECO:0007669"/>
    <property type="project" value="UniProtKB-KW"/>
</dbReference>
<dbReference type="PRINTS" id="PR00109">
    <property type="entry name" value="TYRKINASE"/>
</dbReference>
<dbReference type="InterPro" id="IPR001245">
    <property type="entry name" value="Ser-Thr/Tyr_kinase_cat_dom"/>
</dbReference>
<evidence type="ECO:0000256" key="1">
    <source>
        <dbReference type="ARBA" id="ARBA00022741"/>
    </source>
</evidence>
<dbReference type="Gene3D" id="1.10.510.10">
    <property type="entry name" value="Transferase(Phosphotransferase) domain 1"/>
    <property type="match status" value="1"/>
</dbReference>
<evidence type="ECO:0000256" key="3">
    <source>
        <dbReference type="SAM" id="MobiDB-lite"/>
    </source>
</evidence>
<organism evidence="6 7">
    <name type="scientific">Holothuria leucospilota</name>
    <name type="common">Black long sea cucumber</name>
    <name type="synonym">Mertensiothuria leucospilota</name>
    <dbReference type="NCBI Taxonomy" id="206669"/>
    <lineage>
        <taxon>Eukaryota</taxon>
        <taxon>Metazoa</taxon>
        <taxon>Echinodermata</taxon>
        <taxon>Eleutherozoa</taxon>
        <taxon>Echinozoa</taxon>
        <taxon>Holothuroidea</taxon>
        <taxon>Aspidochirotacea</taxon>
        <taxon>Aspidochirotida</taxon>
        <taxon>Holothuriidae</taxon>
        <taxon>Holothuria</taxon>
    </lineage>
</organism>
<comment type="caution">
    <text evidence="6">The sequence shown here is derived from an EMBL/GenBank/DDBJ whole genome shotgun (WGS) entry which is preliminary data.</text>
</comment>
<dbReference type="SUPFAM" id="SSF56112">
    <property type="entry name" value="Protein kinase-like (PK-like)"/>
    <property type="match status" value="1"/>
</dbReference>
<keyword evidence="7" id="KW-1185">Reference proteome</keyword>
<keyword evidence="6" id="KW-0418">Kinase</keyword>
<keyword evidence="4" id="KW-1133">Transmembrane helix</keyword>
<evidence type="ECO:0000256" key="2">
    <source>
        <dbReference type="ARBA" id="ARBA00022840"/>
    </source>
</evidence>
<sequence>MLYILIGAPFLIVGFPIIIIWLVCRYVRRKMRAIPTEHYSTDLYLTPIDRSTGVFTSLNDTQITCEAATHEGFPQPPKLSLPEIPDTAIPDYCDPKLAEMYSDTIDNPFKLLEDSSRRKKPNLPPRNAQKERTHGLPPNLPLPEIPPEKIAEYSEDETENYYATTEQTTARGRVFQEKDMCPILEIKTGKLYIRWMGTIAVSTETNKCVIMTAVTDAVLKSKDIQWDAFVKRALELPKSTNISKIEGIGVLKGKIHLIHEYLVYGTLDDRINSTESMTVSRETFIPMSPSEMMRHVLGILEGMELIHSYGFLHPGLSTKKILLSNQGICKLYDFCLSEDAAKIITVRRAKVISSENQLAPEVTLRSEYSSSSDVWAVGVVIWEMISYGVPPFPSPNDTIYGIKVKPPSPSKLPKDYKHMSNSCLFECWSHKESSRPTINQLRLSCVKVIESQVDTYNIPEIYFGSTKTESYVPMKREENGDKS</sequence>
<dbReference type="AlphaFoldDB" id="A0A9Q1CDH7"/>
<proteinExistence type="predicted"/>
<dbReference type="InterPro" id="IPR000719">
    <property type="entry name" value="Prot_kinase_dom"/>
</dbReference>
<keyword evidence="6" id="KW-0808">Transferase</keyword>
<feature type="transmembrane region" description="Helical" evidence="4">
    <location>
        <begin position="6"/>
        <end position="24"/>
    </location>
</feature>
<dbReference type="PANTHER" id="PTHR24418">
    <property type="entry name" value="TYROSINE-PROTEIN KINASE"/>
    <property type="match status" value="1"/>
</dbReference>
<dbReference type="Pfam" id="PF07714">
    <property type="entry name" value="PK_Tyr_Ser-Thr"/>
    <property type="match status" value="1"/>
</dbReference>
<evidence type="ECO:0000313" key="6">
    <source>
        <dbReference type="EMBL" id="KAJ8042529.1"/>
    </source>
</evidence>
<dbReference type="Proteomes" id="UP001152320">
    <property type="component" value="Chromosome 5"/>
</dbReference>
<dbReference type="GO" id="GO:0004672">
    <property type="term" value="F:protein kinase activity"/>
    <property type="evidence" value="ECO:0007669"/>
    <property type="project" value="InterPro"/>
</dbReference>
<dbReference type="OrthoDB" id="354826at2759"/>
<keyword evidence="4" id="KW-0812">Transmembrane</keyword>
<dbReference type="InterPro" id="IPR011009">
    <property type="entry name" value="Kinase-like_dom_sf"/>
</dbReference>
<reference evidence="6" key="1">
    <citation type="submission" date="2021-10" db="EMBL/GenBank/DDBJ databases">
        <title>Tropical sea cucumber genome reveals ecological adaptation and Cuvierian tubules defense mechanism.</title>
        <authorList>
            <person name="Chen T."/>
        </authorList>
    </citation>
    <scope>NUCLEOTIDE SEQUENCE</scope>
    <source>
        <strain evidence="6">Nanhai2018</strain>
        <tissue evidence="6">Muscle</tissue>
    </source>
</reference>
<evidence type="ECO:0000256" key="4">
    <source>
        <dbReference type="SAM" id="Phobius"/>
    </source>
</evidence>
<gene>
    <name evidence="6" type="ORF">HOLleu_13603</name>
</gene>